<feature type="transmembrane region" description="Helical" evidence="1">
    <location>
        <begin position="125"/>
        <end position="147"/>
    </location>
</feature>
<reference evidence="2 3" key="1">
    <citation type="submission" date="2019-03" db="EMBL/GenBank/DDBJ databases">
        <title>Genomic Encyclopedia of Type Strains, Phase IV (KMG-IV): sequencing the most valuable type-strain genomes for metagenomic binning, comparative biology and taxonomic classification.</title>
        <authorList>
            <person name="Goeker M."/>
        </authorList>
    </citation>
    <scope>NUCLEOTIDE SEQUENCE [LARGE SCALE GENOMIC DNA]</scope>
    <source>
        <strain evidence="2 3">DSM 24455</strain>
    </source>
</reference>
<dbReference type="AlphaFoldDB" id="A0A4R7KUZ5"/>
<keyword evidence="1" id="KW-1133">Transmembrane helix</keyword>
<dbReference type="PIRSF" id="PIRSF031501">
    <property type="entry name" value="QueT"/>
    <property type="match status" value="1"/>
</dbReference>
<keyword evidence="1" id="KW-0472">Membrane</keyword>
<protein>
    <submittedName>
        <fullName evidence="2">Putative membrane protein</fullName>
    </submittedName>
</protein>
<evidence type="ECO:0000256" key="1">
    <source>
        <dbReference type="SAM" id="Phobius"/>
    </source>
</evidence>
<keyword evidence="3" id="KW-1185">Reference proteome</keyword>
<dbReference type="PANTHER" id="PTHR40044">
    <property type="entry name" value="INTEGRAL MEMBRANE PROTEIN-RELATED"/>
    <property type="match status" value="1"/>
</dbReference>
<gene>
    <name evidence="2" type="ORF">EDD71_105160</name>
</gene>
<feature type="transmembrane region" description="Helical" evidence="1">
    <location>
        <begin position="12"/>
        <end position="31"/>
    </location>
</feature>
<name>A0A4R7KUZ5_9CLOT</name>
<dbReference type="Pfam" id="PF06177">
    <property type="entry name" value="QueT"/>
    <property type="match status" value="1"/>
</dbReference>
<dbReference type="InterPro" id="IPR010387">
    <property type="entry name" value="QueT"/>
</dbReference>
<sequence length="156" mass="16873">MDRFDSKYIVKTGVIAAIYMVLTIVMGETSFGPVQLRISEAMTILPFFEPAAIPGLFIGCFLANIFGGLGLVDIVFGSLTTLAAAYLTSKMPNKYLAVLPPILLNAFIVAIWVSKFSNLPYLPTVYTIGFGEFVSAGVLGLILASVFERITGRDIH</sequence>
<keyword evidence="1" id="KW-0812">Transmembrane</keyword>
<evidence type="ECO:0000313" key="2">
    <source>
        <dbReference type="EMBL" id="TDT61980.1"/>
    </source>
</evidence>
<feature type="transmembrane region" description="Helical" evidence="1">
    <location>
        <begin position="51"/>
        <end position="83"/>
    </location>
</feature>
<dbReference type="OrthoDB" id="9786793at2"/>
<feature type="transmembrane region" description="Helical" evidence="1">
    <location>
        <begin position="95"/>
        <end position="113"/>
    </location>
</feature>
<dbReference type="PANTHER" id="PTHR40044:SF1">
    <property type="entry name" value="INTEGRAL MEMBRANE PROTEIN"/>
    <property type="match status" value="1"/>
</dbReference>
<comment type="caution">
    <text evidence="2">The sequence shown here is derived from an EMBL/GenBank/DDBJ whole genome shotgun (WGS) entry which is preliminary data.</text>
</comment>
<dbReference type="RefSeq" id="WP_133627609.1">
    <property type="nucleotide sequence ID" value="NZ_SOAZ01000005.1"/>
</dbReference>
<dbReference type="EMBL" id="SOAZ01000005">
    <property type="protein sequence ID" value="TDT61980.1"/>
    <property type="molecule type" value="Genomic_DNA"/>
</dbReference>
<accession>A0A4R7KUZ5</accession>
<proteinExistence type="predicted"/>
<evidence type="ECO:0000313" key="3">
    <source>
        <dbReference type="Proteomes" id="UP000295325"/>
    </source>
</evidence>
<organism evidence="2 3">
    <name type="scientific">Fonticella tunisiensis</name>
    <dbReference type="NCBI Taxonomy" id="1096341"/>
    <lineage>
        <taxon>Bacteria</taxon>
        <taxon>Bacillati</taxon>
        <taxon>Bacillota</taxon>
        <taxon>Clostridia</taxon>
        <taxon>Eubacteriales</taxon>
        <taxon>Clostridiaceae</taxon>
        <taxon>Fonticella</taxon>
    </lineage>
</organism>
<dbReference type="Proteomes" id="UP000295325">
    <property type="component" value="Unassembled WGS sequence"/>
</dbReference>